<keyword evidence="1" id="KW-0812">Transmembrane</keyword>
<sequence length="76" mass="8399">MKKDKGYRDALKNITLITQIGFSIITPILIGVYIGKTIDDWIGTKGVFMIIFILLGTGGGFLNLLKITGVWNGKRK</sequence>
<gene>
    <name evidence="2" type="ORF">H8689_02905</name>
</gene>
<keyword evidence="1" id="KW-0472">Membrane</keyword>
<name>A0A926EYY2_9FIRM</name>
<dbReference type="InterPro" id="IPR032820">
    <property type="entry name" value="ATPase_put"/>
</dbReference>
<keyword evidence="3" id="KW-1185">Reference proteome</keyword>
<reference evidence="2 3" key="1">
    <citation type="submission" date="2020-08" db="EMBL/GenBank/DDBJ databases">
        <title>Genome public.</title>
        <authorList>
            <person name="Liu C."/>
            <person name="Sun Q."/>
        </authorList>
    </citation>
    <scope>NUCLEOTIDE SEQUENCE [LARGE SCALE GENOMIC DNA]</scope>
    <source>
        <strain evidence="2 3">NSJ-26</strain>
    </source>
</reference>
<dbReference type="AlphaFoldDB" id="A0A926EYY2"/>
<dbReference type="Proteomes" id="UP000601522">
    <property type="component" value="Unassembled WGS sequence"/>
</dbReference>
<feature type="transmembrane region" description="Helical" evidence="1">
    <location>
        <begin position="12"/>
        <end position="34"/>
    </location>
</feature>
<dbReference type="EMBL" id="JACRTK010000001">
    <property type="protein sequence ID" value="MBC8590087.1"/>
    <property type="molecule type" value="Genomic_DNA"/>
</dbReference>
<keyword evidence="1" id="KW-1133">Transmembrane helix</keyword>
<comment type="caution">
    <text evidence="2">The sequence shown here is derived from an EMBL/GenBank/DDBJ whole genome shotgun (WGS) entry which is preliminary data.</text>
</comment>
<evidence type="ECO:0000313" key="3">
    <source>
        <dbReference type="Proteomes" id="UP000601522"/>
    </source>
</evidence>
<organism evidence="2 3">
    <name type="scientific">Wansuia hejianensis</name>
    <dbReference type="NCBI Taxonomy" id="2763667"/>
    <lineage>
        <taxon>Bacteria</taxon>
        <taxon>Bacillati</taxon>
        <taxon>Bacillota</taxon>
        <taxon>Clostridia</taxon>
        <taxon>Lachnospirales</taxon>
        <taxon>Lachnospiraceae</taxon>
        <taxon>Wansuia</taxon>
    </lineage>
</organism>
<dbReference type="RefSeq" id="WP_249322916.1">
    <property type="nucleotide sequence ID" value="NZ_JACRTK010000001.1"/>
</dbReference>
<feature type="transmembrane region" description="Helical" evidence="1">
    <location>
        <begin position="46"/>
        <end position="65"/>
    </location>
</feature>
<protein>
    <submittedName>
        <fullName evidence="2">AtpZ/AtpI family protein</fullName>
    </submittedName>
</protein>
<dbReference type="Pfam" id="PF09527">
    <property type="entry name" value="ATPase_gene1"/>
    <property type="match status" value="1"/>
</dbReference>
<proteinExistence type="predicted"/>
<accession>A0A926EYY2</accession>
<evidence type="ECO:0000256" key="1">
    <source>
        <dbReference type="SAM" id="Phobius"/>
    </source>
</evidence>
<evidence type="ECO:0000313" key="2">
    <source>
        <dbReference type="EMBL" id="MBC8590087.1"/>
    </source>
</evidence>